<dbReference type="AlphaFoldDB" id="A0A4R8MC83"/>
<evidence type="ECO:0000256" key="1">
    <source>
        <dbReference type="ARBA" id="ARBA00010751"/>
    </source>
</evidence>
<evidence type="ECO:0000313" key="3">
    <source>
        <dbReference type="Proteomes" id="UP000295066"/>
    </source>
</evidence>
<protein>
    <submittedName>
        <fullName evidence="2">Uncharacterized protein YbjQ (UPF0145 family)</fullName>
    </submittedName>
</protein>
<organism evidence="2 3">
    <name type="scientific">Aminivibrio pyruvatiphilus</name>
    <dbReference type="NCBI Taxonomy" id="1005740"/>
    <lineage>
        <taxon>Bacteria</taxon>
        <taxon>Thermotogati</taxon>
        <taxon>Synergistota</taxon>
        <taxon>Synergistia</taxon>
        <taxon>Synergistales</taxon>
        <taxon>Aminobacteriaceae</taxon>
        <taxon>Aminivibrio</taxon>
    </lineage>
</organism>
<keyword evidence="3" id="KW-1185">Reference proteome</keyword>
<dbReference type="InterPro" id="IPR002765">
    <property type="entry name" value="UPF0145_YbjQ-like"/>
</dbReference>
<dbReference type="Proteomes" id="UP000295066">
    <property type="component" value="Unassembled WGS sequence"/>
</dbReference>
<dbReference type="PANTHER" id="PTHR34068">
    <property type="entry name" value="UPF0145 PROTEIN YBJQ"/>
    <property type="match status" value="1"/>
</dbReference>
<dbReference type="EMBL" id="SORI01000004">
    <property type="protein sequence ID" value="TDY61892.1"/>
    <property type="molecule type" value="Genomic_DNA"/>
</dbReference>
<dbReference type="RefSeq" id="WP_166670005.1">
    <property type="nucleotide sequence ID" value="NZ_SORI01000004.1"/>
</dbReference>
<accession>A0A4R8MC83</accession>
<sequence length="110" mass="11788">MPKINVPVLTVDSLPGRQYEYLGCVTASCCLSKSIVQDLSSNLKNWTIGGELNQYRAMIDQSVALVMERIAEQAVKTGADMVLGFRLSTTSVSSGAAEVIGYGTAVKLEK</sequence>
<evidence type="ECO:0000313" key="2">
    <source>
        <dbReference type="EMBL" id="TDY61892.1"/>
    </source>
</evidence>
<gene>
    <name evidence="2" type="ORF">C8D99_104136</name>
</gene>
<dbReference type="Gene3D" id="3.30.110.70">
    <property type="entry name" value="Hypothetical protein apc22750. Chain B"/>
    <property type="match status" value="1"/>
</dbReference>
<reference evidence="2 3" key="1">
    <citation type="submission" date="2019-03" db="EMBL/GenBank/DDBJ databases">
        <title>Genomic Encyclopedia of Type Strains, Phase IV (KMG-IV): sequencing the most valuable type-strain genomes for metagenomic binning, comparative biology and taxonomic classification.</title>
        <authorList>
            <person name="Goeker M."/>
        </authorList>
    </citation>
    <scope>NUCLEOTIDE SEQUENCE [LARGE SCALE GENOMIC DNA]</scope>
    <source>
        <strain evidence="2 3">DSM 25964</strain>
    </source>
</reference>
<dbReference type="SUPFAM" id="SSF117782">
    <property type="entry name" value="YbjQ-like"/>
    <property type="match status" value="1"/>
</dbReference>
<dbReference type="InterPro" id="IPR035439">
    <property type="entry name" value="UPF0145_dom_sf"/>
</dbReference>
<dbReference type="PANTHER" id="PTHR34068:SF2">
    <property type="entry name" value="UPF0145 PROTEIN SCO3412"/>
    <property type="match status" value="1"/>
</dbReference>
<name>A0A4R8MC83_9BACT</name>
<proteinExistence type="inferred from homology"/>
<comment type="similarity">
    <text evidence="1">Belongs to the UPF0145 family.</text>
</comment>
<comment type="caution">
    <text evidence="2">The sequence shown here is derived from an EMBL/GenBank/DDBJ whole genome shotgun (WGS) entry which is preliminary data.</text>
</comment>
<dbReference type="Pfam" id="PF01906">
    <property type="entry name" value="YbjQ_1"/>
    <property type="match status" value="1"/>
</dbReference>